<evidence type="ECO:0000313" key="1">
    <source>
        <dbReference type="EMBL" id="CBA30498.1"/>
    </source>
</evidence>
<dbReference type="EMBL" id="FN543093">
    <property type="protein sequence ID" value="CBA30498.1"/>
    <property type="molecule type" value="Genomic_DNA"/>
</dbReference>
<protein>
    <submittedName>
        <fullName evidence="1">Uncharacterized protein</fullName>
    </submittedName>
</protein>
<dbReference type="HOGENOM" id="CLU_155920_0_0_6"/>
<dbReference type="Proteomes" id="UP000002069">
    <property type="component" value="Chromosome"/>
</dbReference>
<sequence>MLRIIFFVVLNLFSPFCISNEVSMPESEWVGKYFFEEQGEMLINGSRVYLRYDITISNEMIANIRLTTWHAPLSCVGDYRMVHKENKFFLSYIDGVENCPYPAPQYEIKKENGQYFIKGIIIAYANNKWVKMVKF</sequence>
<name>C9Y3H4_CROTZ</name>
<dbReference type="KEGG" id="ctu:CTU_19460"/>
<reference evidence="1 2" key="1">
    <citation type="journal article" date="2010" name="J. Bacteriol.">
        <title>Complete Genome Sequence of Cronobacter turicensis LMG 23827, a foodborne pathogen causing deaths in neonates.</title>
        <authorList>
            <person name="Stephan R."/>
            <person name="Lehner A."/>
            <person name="Tischler P."/>
            <person name="Rattei T."/>
        </authorList>
    </citation>
    <scope>NUCLEOTIDE SEQUENCE [LARGE SCALE GENOMIC DNA]</scope>
    <source>
        <strain evidence="2">DSM 18703 / CCUG 55852 / LMG 23827 / z3032</strain>
    </source>
</reference>
<accession>C9Y3H4</accession>
<evidence type="ECO:0000313" key="2">
    <source>
        <dbReference type="Proteomes" id="UP000002069"/>
    </source>
</evidence>
<keyword evidence="2" id="KW-1185">Reference proteome</keyword>
<gene>
    <name evidence="1" type="ordered locus">Ctu_19460</name>
</gene>
<dbReference type="AlphaFoldDB" id="C9Y3H4"/>
<organism evidence="1 2">
    <name type="scientific">Cronobacter turicensis (strain DSM 18703 / CCUG 55852 / LMG 23827 / z3032)</name>
    <dbReference type="NCBI Taxonomy" id="693216"/>
    <lineage>
        <taxon>Bacteria</taxon>
        <taxon>Pseudomonadati</taxon>
        <taxon>Pseudomonadota</taxon>
        <taxon>Gammaproteobacteria</taxon>
        <taxon>Enterobacterales</taxon>
        <taxon>Enterobacteriaceae</taxon>
        <taxon>Cronobacter</taxon>
    </lineage>
</organism>
<proteinExistence type="predicted"/>
<reference evidence="2" key="2">
    <citation type="journal article" date="2011" name="J. Bacteriol.">
        <title>Complete genome sequence of Cronobacter turicensis LMG 23827, a food-borne pathogen causing deaths in neonates.</title>
        <authorList>
            <person name="Stephan R."/>
            <person name="Lehner A."/>
            <person name="Tischler P."/>
            <person name="Rattei T."/>
        </authorList>
    </citation>
    <scope>NUCLEOTIDE SEQUENCE [LARGE SCALE GENOMIC DNA]</scope>
    <source>
        <strain evidence="2">DSM 18703 / CCUG 55852 / LMG 23827 / z3032</strain>
    </source>
</reference>